<evidence type="ECO:0000313" key="1">
    <source>
        <dbReference type="EMBL" id="OIQ92605.1"/>
    </source>
</evidence>
<gene>
    <name evidence="1" type="ORF">GALL_254280</name>
</gene>
<comment type="caution">
    <text evidence="1">The sequence shown here is derived from an EMBL/GenBank/DDBJ whole genome shotgun (WGS) entry which is preliminary data.</text>
</comment>
<dbReference type="EMBL" id="MLJW01000227">
    <property type="protein sequence ID" value="OIQ92605.1"/>
    <property type="molecule type" value="Genomic_DNA"/>
</dbReference>
<proteinExistence type="predicted"/>
<accession>A0A1J5RWU6</accession>
<sequence>MLMPIKIKCVVKCIQNFLSNNSHKLFCFLWQMMQCHIGR</sequence>
<organism evidence="1">
    <name type="scientific">mine drainage metagenome</name>
    <dbReference type="NCBI Taxonomy" id="410659"/>
    <lineage>
        <taxon>unclassified sequences</taxon>
        <taxon>metagenomes</taxon>
        <taxon>ecological metagenomes</taxon>
    </lineage>
</organism>
<name>A0A1J5RWU6_9ZZZZ</name>
<protein>
    <submittedName>
        <fullName evidence="1">Uncharacterized protein</fullName>
    </submittedName>
</protein>
<reference evidence="1" key="1">
    <citation type="submission" date="2016-10" db="EMBL/GenBank/DDBJ databases">
        <title>Sequence of Gallionella enrichment culture.</title>
        <authorList>
            <person name="Poehlein A."/>
            <person name="Muehling M."/>
            <person name="Daniel R."/>
        </authorList>
    </citation>
    <scope>NUCLEOTIDE SEQUENCE</scope>
</reference>
<dbReference type="AlphaFoldDB" id="A0A1J5RWU6"/>